<reference evidence="1 2" key="1">
    <citation type="submission" date="2021-03" db="EMBL/GenBank/DDBJ databases">
        <title>Genomic Encyclopedia of Type Strains, Phase III (KMG-III): the genomes of soil and plant-associated and newly described type strains.</title>
        <authorList>
            <person name="Whitman W."/>
        </authorList>
    </citation>
    <scope>NUCLEOTIDE SEQUENCE [LARGE SCALE GENOMIC DNA]</scope>
    <source>
        <strain evidence="1 2">IMMIB AFH-6</strain>
    </source>
</reference>
<dbReference type="Proteomes" id="UP000781958">
    <property type="component" value="Unassembled WGS sequence"/>
</dbReference>
<organism evidence="1 2">
    <name type="scientific">Azospirillum rugosum</name>
    <dbReference type="NCBI Taxonomy" id="416170"/>
    <lineage>
        <taxon>Bacteria</taxon>
        <taxon>Pseudomonadati</taxon>
        <taxon>Pseudomonadota</taxon>
        <taxon>Alphaproteobacteria</taxon>
        <taxon>Rhodospirillales</taxon>
        <taxon>Azospirillaceae</taxon>
        <taxon>Azospirillum</taxon>
    </lineage>
</organism>
<evidence type="ECO:0000313" key="2">
    <source>
        <dbReference type="Proteomes" id="UP000781958"/>
    </source>
</evidence>
<gene>
    <name evidence="1" type="ORF">J2851_001293</name>
</gene>
<protein>
    <recommendedName>
        <fullName evidence="3">Succinylarginine dihydrolase</fullName>
    </recommendedName>
</protein>
<dbReference type="RefSeq" id="WP_209765043.1">
    <property type="nucleotide sequence ID" value="NZ_JAGINP010000003.1"/>
</dbReference>
<name>A0ABS4SH91_9PROT</name>
<dbReference type="InterPro" id="IPR014989">
    <property type="entry name" value="DUF1839"/>
</dbReference>
<evidence type="ECO:0000313" key="1">
    <source>
        <dbReference type="EMBL" id="MBP2291544.1"/>
    </source>
</evidence>
<dbReference type="EMBL" id="JAGINP010000003">
    <property type="protein sequence ID" value="MBP2291544.1"/>
    <property type="molecule type" value="Genomic_DNA"/>
</dbReference>
<comment type="caution">
    <text evidence="1">The sequence shown here is derived from an EMBL/GenBank/DDBJ whole genome shotgun (WGS) entry which is preliminary data.</text>
</comment>
<evidence type="ECO:0008006" key="3">
    <source>
        <dbReference type="Google" id="ProtNLM"/>
    </source>
</evidence>
<proteinExistence type="predicted"/>
<dbReference type="Pfam" id="PF08893">
    <property type="entry name" value="DUF1839"/>
    <property type="match status" value="1"/>
</dbReference>
<accession>A0ABS4SH91</accession>
<sequence length="303" mass="34096">MTATPHPLHAPDRAWVETNCYSDLWIELLHALGLEPLASLAFTVAQDFEGDQFTFFKVPPEDLRLLYGLEVQELAIYDTVEAHAAVQLQRGRPVLVEVDGFHLPDTRGTSYRTQHVKTTIAILGLEPEAKRLDYIHNAGRYALEGEDYDGVFAAHTLFPYVEFVKRGEAALEGRALVDASIERLRHHLGRRPRENPIAAYRAALPEHLERLAARPMDYFHLYAFNTLRQFGANFELLGSFGRWIDAPAEVAEACDALASSAKALQFQLARAVHRGRFGDYSATLEGMERAYDTALDTLVRRFG</sequence>
<keyword evidence="2" id="KW-1185">Reference proteome</keyword>